<keyword evidence="1" id="KW-0812">Transmembrane</keyword>
<dbReference type="AlphaFoldDB" id="A0A1H9QII8"/>
<keyword evidence="1" id="KW-0472">Membrane</keyword>
<evidence type="ECO:0000313" key="2">
    <source>
        <dbReference type="EMBL" id="SER60326.1"/>
    </source>
</evidence>
<feature type="transmembrane region" description="Helical" evidence="1">
    <location>
        <begin position="112"/>
        <end position="132"/>
    </location>
</feature>
<comment type="caution">
    <text evidence="2">The sequence shown here is derived from an EMBL/GenBank/DDBJ whole genome shotgun (WGS) entry which is preliminary data.</text>
</comment>
<dbReference type="RefSeq" id="WP_089987089.1">
    <property type="nucleotide sequence ID" value="NZ_FMVP01000021.1"/>
</dbReference>
<feature type="transmembrane region" description="Helical" evidence="1">
    <location>
        <begin position="184"/>
        <end position="201"/>
    </location>
</feature>
<dbReference type="EMBL" id="FOEL01000019">
    <property type="protein sequence ID" value="SER60326.1"/>
    <property type="molecule type" value="Genomic_DNA"/>
</dbReference>
<organism evidence="2 3">
    <name type="scientific">Lysinibacillus fusiformis</name>
    <dbReference type="NCBI Taxonomy" id="28031"/>
    <lineage>
        <taxon>Bacteria</taxon>
        <taxon>Bacillati</taxon>
        <taxon>Bacillota</taxon>
        <taxon>Bacilli</taxon>
        <taxon>Bacillales</taxon>
        <taxon>Bacillaceae</taxon>
        <taxon>Lysinibacillus</taxon>
    </lineage>
</organism>
<feature type="transmembrane region" description="Helical" evidence="1">
    <location>
        <begin position="144"/>
        <end position="163"/>
    </location>
</feature>
<dbReference type="Proteomes" id="UP000199410">
    <property type="component" value="Unassembled WGS sequence"/>
</dbReference>
<accession>A0A1H9QII8</accession>
<evidence type="ECO:0000313" key="3">
    <source>
        <dbReference type="Proteomes" id="UP000199410"/>
    </source>
</evidence>
<name>A0A1H9QII8_9BACI</name>
<keyword evidence="1" id="KW-1133">Transmembrane helix</keyword>
<gene>
    <name evidence="2" type="ORF">SAMN02787113_04167</name>
</gene>
<protein>
    <submittedName>
        <fullName evidence="2">Uncharacterized protein</fullName>
    </submittedName>
</protein>
<evidence type="ECO:0000256" key="1">
    <source>
        <dbReference type="SAM" id="Phobius"/>
    </source>
</evidence>
<feature type="transmembrane region" description="Helical" evidence="1">
    <location>
        <begin position="29"/>
        <end position="50"/>
    </location>
</feature>
<proteinExistence type="predicted"/>
<feature type="transmembrane region" description="Helical" evidence="1">
    <location>
        <begin position="70"/>
        <end position="91"/>
    </location>
</feature>
<reference evidence="2 3" key="1">
    <citation type="submission" date="2016-10" db="EMBL/GenBank/DDBJ databases">
        <authorList>
            <person name="Varghese N."/>
            <person name="Submissions S."/>
        </authorList>
    </citation>
    <scope>NUCLEOTIDE SEQUENCE [LARGE SCALE GENOMIC DNA]</scope>
    <source>
        <strain evidence="2 3">TC-13</strain>
    </source>
</reference>
<sequence length="202" mass="23110">MLQNVKEKIENIKERPISQEVGVKFIRTLGGHSTIIGISLVISIFVSHFLKQNWIKFYSLLKEVVDLSNAILMLIALAFIVYGIALIANFGTKEKLMRNNGLTNGKIIMFQIYKQLPYFVVTTIIWFYIKIILDNKTVWITNNFLMVIIMNALVIYLLLVVSVKIILNSYKIFNNSVEDSKDRLTIIITICATMISAIALFK</sequence>